<name>A0A069CRX0_WEIOS</name>
<keyword evidence="1" id="KW-1133">Transmembrane helix</keyword>
<evidence type="ECO:0000256" key="1">
    <source>
        <dbReference type="SAM" id="Phobius"/>
    </source>
</evidence>
<protein>
    <submittedName>
        <fullName evidence="2">Uncharacterized protein</fullName>
    </submittedName>
</protein>
<keyword evidence="1" id="KW-0472">Membrane</keyword>
<dbReference type="STRING" id="1329250.WOSG25_031420"/>
<dbReference type="Proteomes" id="UP000030643">
    <property type="component" value="Unassembled WGS sequence"/>
</dbReference>
<dbReference type="EMBL" id="DF820486">
    <property type="protein sequence ID" value="GAK30545.1"/>
    <property type="molecule type" value="Genomic_DNA"/>
</dbReference>
<keyword evidence="1" id="KW-0812">Transmembrane</keyword>
<gene>
    <name evidence="2" type="ORF">WOSG25_031420</name>
</gene>
<evidence type="ECO:0000313" key="2">
    <source>
        <dbReference type="EMBL" id="GAK30545.1"/>
    </source>
</evidence>
<feature type="transmembrane region" description="Helical" evidence="1">
    <location>
        <begin position="48"/>
        <end position="70"/>
    </location>
</feature>
<evidence type="ECO:0000313" key="3">
    <source>
        <dbReference type="Proteomes" id="UP000030643"/>
    </source>
</evidence>
<reference evidence="3" key="1">
    <citation type="journal article" date="2014" name="Genome Announc.">
        <title>Draft genome sequence of Weissella oryzae SG25T, isolated from fermented rice grains.</title>
        <authorList>
            <person name="Tanizawa Y."/>
            <person name="Fujisawa T."/>
            <person name="Mochizuki T."/>
            <person name="Kaminuma E."/>
            <person name="Suzuki Y."/>
            <person name="Nakamura Y."/>
            <person name="Tohno M."/>
        </authorList>
    </citation>
    <scope>NUCLEOTIDE SEQUENCE [LARGE SCALE GENOMIC DNA]</scope>
    <source>
        <strain evidence="3">DSM 25784 / JCM 18191 / LMG 30913 / SG25</strain>
    </source>
</reference>
<proteinExistence type="predicted"/>
<organism evidence="2 3">
    <name type="scientific">Weissella oryzae (strain DSM 25784 / JCM 18191 / LMG 30913 / SG25)</name>
    <dbReference type="NCBI Taxonomy" id="1329250"/>
    <lineage>
        <taxon>Bacteria</taxon>
        <taxon>Bacillati</taxon>
        <taxon>Bacillota</taxon>
        <taxon>Bacilli</taxon>
        <taxon>Lactobacillales</taxon>
        <taxon>Lactobacillaceae</taxon>
        <taxon>Weissella</taxon>
    </lineage>
</organism>
<keyword evidence="3" id="KW-1185">Reference proteome</keyword>
<dbReference type="AlphaFoldDB" id="A0A069CRX0"/>
<dbReference type="RefSeq" id="WP_027698644.1">
    <property type="nucleotide sequence ID" value="NZ_DF820486.1"/>
</dbReference>
<accession>A0A069CRX0</accession>
<sequence length="71" mass="7933">MSMILSLLPFSGAWSLGFEAIAAVLVLPTGLYFAGHTLLHSYPKLFNALHWLFGLYIVYVLVVALMMLIIY</sequence>